<dbReference type="Proteomes" id="UP000253046">
    <property type="component" value="Unassembled WGS sequence"/>
</dbReference>
<dbReference type="InterPro" id="IPR025157">
    <property type="entry name" value="Hemagglutinin_rpt"/>
</dbReference>
<dbReference type="GO" id="GO:0003824">
    <property type="term" value="F:catalytic activity"/>
    <property type="evidence" value="ECO:0007669"/>
    <property type="project" value="UniProtKB-ARBA"/>
</dbReference>
<feature type="region of interest" description="Disordered" evidence="2">
    <location>
        <begin position="130"/>
        <end position="153"/>
    </location>
</feature>
<evidence type="ECO:0000313" key="3">
    <source>
        <dbReference type="EMBL" id="RBP65130.1"/>
    </source>
</evidence>
<comment type="caution">
    <text evidence="3">The sequence shown here is derived from an EMBL/GenBank/DDBJ whole genome shotgun (WGS) entry which is preliminary data.</text>
</comment>
<keyword evidence="4" id="KW-1185">Reference proteome</keyword>
<name>A0A366I9U9_9GAMM</name>
<feature type="compositionally biased region" description="Basic and acidic residues" evidence="2">
    <location>
        <begin position="196"/>
        <end position="208"/>
    </location>
</feature>
<proteinExistence type="predicted"/>
<reference evidence="3 4" key="1">
    <citation type="submission" date="2018-06" db="EMBL/GenBank/DDBJ databases">
        <title>Genomic Encyclopedia of Type Strains, Phase IV (KMG-IV): sequencing the most valuable type-strain genomes for metagenomic binning, comparative biology and taxonomic classification.</title>
        <authorList>
            <person name="Goeker M."/>
        </authorList>
    </citation>
    <scope>NUCLEOTIDE SEQUENCE [LARGE SCALE GENOMIC DNA]</scope>
    <source>
        <strain evidence="3 4">DSM 30166</strain>
    </source>
</reference>
<feature type="compositionally biased region" description="Basic and acidic residues" evidence="2">
    <location>
        <begin position="227"/>
        <end position="237"/>
    </location>
</feature>
<evidence type="ECO:0000313" key="4">
    <source>
        <dbReference type="Proteomes" id="UP000253046"/>
    </source>
</evidence>
<evidence type="ECO:0000256" key="2">
    <source>
        <dbReference type="SAM" id="MobiDB-lite"/>
    </source>
</evidence>
<dbReference type="AlphaFoldDB" id="A0A366I9U9"/>
<gene>
    <name evidence="3" type="ORF">DES54_1056</name>
</gene>
<protein>
    <submittedName>
        <fullName evidence="3">Hemagglutinin-like protein</fullName>
    </submittedName>
</protein>
<sequence>MYVQNDKGELTLAAGKDINLTASQVINAGTDGTVRLSAGNNLNLTTLTTTETLNSDWDSNNYRHYSAREDIGSQIVANGQITLRAGQDLNAVAASITAQQGLQAQAGNDINLLSGQSAYSLTEHSKQSSRGLFSAQSSERHDSIQDQAATGSTFSGDSVALNAGNDLRISGGAVAGTQDVALTAGRDITVVTARENHQETHLREEKKSGLMGSGGIGFSIGQASRKRTTDSEGDSEKASTIGSERGDATLIAGNALTIRGSDVVAGQDLTLRGKAVTISAAQSRQTQRQTDEQKQSGLTLALSGTVGSALNTAVQTAQTAKSTEDDRLQALQAGRLAEAEGDKDANNNNVVGVSISLGSQSSKSEQTTEQHIAQGSSLNAGRNLAMTATGDDILVQGGELRAAQDVTLNAARDINLLSAQNSQHTQGSNQSKGGSIGLSLG</sequence>
<feature type="region of interest" description="Disordered" evidence="2">
    <location>
        <begin position="196"/>
        <end position="242"/>
    </location>
</feature>
<accession>A0A366I9U9</accession>
<dbReference type="Pfam" id="PF13332">
    <property type="entry name" value="Fil_haemagg_2"/>
    <property type="match status" value="4"/>
</dbReference>
<keyword evidence="1" id="KW-0800">Toxin</keyword>
<feature type="region of interest" description="Disordered" evidence="2">
    <location>
        <begin position="420"/>
        <end position="441"/>
    </location>
</feature>
<feature type="compositionally biased region" description="Polar residues" evidence="2">
    <location>
        <begin position="420"/>
        <end position="433"/>
    </location>
</feature>
<dbReference type="GO" id="GO:0090729">
    <property type="term" value="F:toxin activity"/>
    <property type="evidence" value="ECO:0007669"/>
    <property type="project" value="UniProtKB-KW"/>
</dbReference>
<evidence type="ECO:0000256" key="1">
    <source>
        <dbReference type="ARBA" id="ARBA00022656"/>
    </source>
</evidence>
<organism evidence="3 4">
    <name type="scientific">Brenneria salicis ATCC 15712 = DSM 30166</name>
    <dbReference type="NCBI Taxonomy" id="714314"/>
    <lineage>
        <taxon>Bacteria</taxon>
        <taxon>Pseudomonadati</taxon>
        <taxon>Pseudomonadota</taxon>
        <taxon>Gammaproteobacteria</taxon>
        <taxon>Enterobacterales</taxon>
        <taxon>Pectobacteriaceae</taxon>
        <taxon>Brenneria</taxon>
    </lineage>
</organism>
<dbReference type="EMBL" id="QNRY01000005">
    <property type="protein sequence ID" value="RBP65130.1"/>
    <property type="molecule type" value="Genomic_DNA"/>
</dbReference>